<evidence type="ECO:0000256" key="2">
    <source>
        <dbReference type="ARBA" id="ARBA00005592"/>
    </source>
</evidence>
<keyword evidence="4 5" id="KW-0732">Signal</keyword>
<reference evidence="6" key="1">
    <citation type="journal article" date="2022" name="Cell">
        <title>Repeat-based holocentromeres influence genome architecture and karyotype evolution.</title>
        <authorList>
            <person name="Hofstatter P.G."/>
            <person name="Thangavel G."/>
            <person name="Lux T."/>
            <person name="Neumann P."/>
            <person name="Vondrak T."/>
            <person name="Novak P."/>
            <person name="Zhang M."/>
            <person name="Costa L."/>
            <person name="Castellani M."/>
            <person name="Scott A."/>
            <person name="Toegelov H."/>
            <person name="Fuchs J."/>
            <person name="Mata-Sucre Y."/>
            <person name="Dias Y."/>
            <person name="Vanzela A.L.L."/>
            <person name="Huettel B."/>
            <person name="Almeida C.C.S."/>
            <person name="Simkova H."/>
            <person name="Souza G."/>
            <person name="Pedrosa-Harand A."/>
            <person name="Macas J."/>
            <person name="Mayer K.F.X."/>
            <person name="Houben A."/>
            <person name="Marques A."/>
        </authorList>
    </citation>
    <scope>NUCLEOTIDE SEQUENCE</scope>
    <source>
        <strain evidence="6">RhyBre1mFocal</strain>
    </source>
</reference>
<name>A0A9P9ZA92_9POAL</name>
<dbReference type="InterPro" id="IPR036908">
    <property type="entry name" value="RlpA-like_sf"/>
</dbReference>
<keyword evidence="3" id="KW-0964">Secreted</keyword>
<dbReference type="Gene3D" id="2.40.40.10">
    <property type="entry name" value="RlpA-like domain"/>
    <property type="match status" value="1"/>
</dbReference>
<dbReference type="PANTHER" id="PTHR33191">
    <property type="entry name" value="RIPENING-RELATED PROTEIN 2-RELATED"/>
    <property type="match status" value="1"/>
</dbReference>
<organism evidence="6 7">
    <name type="scientific">Rhynchospora breviuscula</name>
    <dbReference type="NCBI Taxonomy" id="2022672"/>
    <lineage>
        <taxon>Eukaryota</taxon>
        <taxon>Viridiplantae</taxon>
        <taxon>Streptophyta</taxon>
        <taxon>Embryophyta</taxon>
        <taxon>Tracheophyta</taxon>
        <taxon>Spermatophyta</taxon>
        <taxon>Magnoliopsida</taxon>
        <taxon>Liliopsida</taxon>
        <taxon>Poales</taxon>
        <taxon>Cyperaceae</taxon>
        <taxon>Cyperoideae</taxon>
        <taxon>Rhynchosporeae</taxon>
        <taxon>Rhynchospora</taxon>
    </lineage>
</organism>
<keyword evidence="7" id="KW-1185">Reference proteome</keyword>
<gene>
    <name evidence="6" type="ORF">LUZ63_016645</name>
</gene>
<comment type="similarity">
    <text evidence="2">Belongs to the kiwellin family.</text>
</comment>
<dbReference type="InterPro" id="IPR039271">
    <property type="entry name" value="Kiwellin-like"/>
</dbReference>
<feature type="chain" id="PRO_5040479997" evidence="5">
    <location>
        <begin position="26"/>
        <end position="200"/>
    </location>
</feature>
<evidence type="ECO:0000313" key="7">
    <source>
        <dbReference type="Proteomes" id="UP001151287"/>
    </source>
</evidence>
<dbReference type="Proteomes" id="UP001151287">
    <property type="component" value="Unassembled WGS sequence"/>
</dbReference>
<evidence type="ECO:0000256" key="4">
    <source>
        <dbReference type="ARBA" id="ARBA00022729"/>
    </source>
</evidence>
<accession>A0A9P9ZA92</accession>
<dbReference type="Pfam" id="PF24300">
    <property type="entry name" value="KWL1"/>
    <property type="match status" value="1"/>
</dbReference>
<evidence type="ECO:0000313" key="6">
    <source>
        <dbReference type="EMBL" id="KAJ1685255.1"/>
    </source>
</evidence>
<dbReference type="OrthoDB" id="406505at2759"/>
<dbReference type="PANTHER" id="PTHR33191:SF58">
    <property type="entry name" value="RIPENING-RELATED PROTEIN 1"/>
    <property type="match status" value="1"/>
</dbReference>
<dbReference type="CDD" id="cd22270">
    <property type="entry name" value="DPBB_kiwellin-like"/>
    <property type="match status" value="1"/>
</dbReference>
<comment type="subcellular location">
    <subcellularLocation>
        <location evidence="1">Secreted</location>
    </subcellularLocation>
</comment>
<feature type="signal peptide" evidence="5">
    <location>
        <begin position="1"/>
        <end position="25"/>
    </location>
</feature>
<comment type="caution">
    <text evidence="6">The sequence shown here is derived from an EMBL/GenBank/DDBJ whole genome shotgun (WGS) entry which is preliminary data.</text>
</comment>
<dbReference type="EMBL" id="JAMQYH010000005">
    <property type="protein sequence ID" value="KAJ1685255.1"/>
    <property type="molecule type" value="Genomic_DNA"/>
</dbReference>
<evidence type="ECO:0000256" key="5">
    <source>
        <dbReference type="SAM" id="SignalP"/>
    </source>
</evidence>
<dbReference type="GO" id="GO:0005576">
    <property type="term" value="C:extracellular region"/>
    <property type="evidence" value="ECO:0007669"/>
    <property type="project" value="UniProtKB-SubCell"/>
</dbReference>
<proteinExistence type="inferred from homology"/>
<dbReference type="AlphaFoldDB" id="A0A9P9ZA92"/>
<evidence type="ECO:0000256" key="3">
    <source>
        <dbReference type="ARBA" id="ARBA00022525"/>
    </source>
</evidence>
<dbReference type="SUPFAM" id="SSF50685">
    <property type="entry name" value="Barwin-like endoglucanases"/>
    <property type="match status" value="1"/>
</dbReference>
<sequence>MQKQFSLFLSTTLILSLSLIRPNQAKIRIVIGSVTDSTDTTTNTCQPSGYISSRKPGSCTAQNNDSCCKDGQSYPKYQCSPPVTAKTDAIMYINTFSDAPSSCEPKIYNDDELVVSLSTGWYDKGTRCLKSINITTNGNSVLAKVVDQCDSINGCTAEVGYEKPCGANEIRASRGVWSKLYMVNDQMGTLEVTWSDVSSS</sequence>
<protein>
    <submittedName>
        <fullName evidence="6">Uncharacterized protein</fullName>
    </submittedName>
</protein>
<evidence type="ECO:0000256" key="1">
    <source>
        <dbReference type="ARBA" id="ARBA00004613"/>
    </source>
</evidence>